<feature type="region of interest" description="Disordered" evidence="1">
    <location>
        <begin position="288"/>
        <end position="310"/>
    </location>
</feature>
<protein>
    <submittedName>
        <fullName evidence="3">3'-5' exonuclease</fullName>
        <ecNumber evidence="3">3.6.1.-</ecNumber>
    </submittedName>
</protein>
<evidence type="ECO:0000256" key="1">
    <source>
        <dbReference type="SAM" id="MobiDB-lite"/>
    </source>
</evidence>
<dbReference type="PANTHER" id="PTHR47649:SF1">
    <property type="entry name" value="RIBONUCLEASE D"/>
    <property type="match status" value="1"/>
</dbReference>
<dbReference type="Pfam" id="PF18305">
    <property type="entry name" value="DNA_pol_A_exoN"/>
    <property type="match status" value="1"/>
</dbReference>
<proteinExistence type="predicted"/>
<reference evidence="3" key="1">
    <citation type="submission" date="2010-06" db="EMBL/GenBank/DDBJ databases">
        <authorList>
            <person name="Muzny D."/>
            <person name="Qin X."/>
            <person name="Buhay C."/>
            <person name="Dugan-Rocha S."/>
            <person name="Ding Y."/>
            <person name="Chen G."/>
            <person name="Hawes A."/>
            <person name="Holder M."/>
            <person name="Jhangiani S."/>
            <person name="Johnson A."/>
            <person name="Khan Z."/>
            <person name="Li Z."/>
            <person name="Liu W."/>
            <person name="Liu X."/>
            <person name="Perez L."/>
            <person name="Shen H."/>
            <person name="Wang Q."/>
            <person name="Watt J."/>
            <person name="Xi L."/>
            <person name="Xin Y."/>
            <person name="Zhou J."/>
            <person name="Deng J."/>
            <person name="Jiang H."/>
            <person name="Liu Y."/>
            <person name="Qu J."/>
            <person name="Song X.-Z."/>
            <person name="Zhang L."/>
            <person name="Villasana D."/>
            <person name="Johnson A."/>
            <person name="Liu J."/>
            <person name="Liyanage D."/>
            <person name="Lorensuhewa L."/>
            <person name="Robinson T."/>
            <person name="Song A."/>
            <person name="Song B.-B."/>
            <person name="Dinh H."/>
            <person name="Thornton R."/>
            <person name="Coyle M."/>
            <person name="Francisco L."/>
            <person name="Jackson L."/>
            <person name="Javaid M."/>
            <person name="Korchina V."/>
            <person name="Kovar C."/>
            <person name="Mata R."/>
            <person name="Mathew T."/>
            <person name="Ngo R."/>
            <person name="Nguyen L."/>
            <person name="Nguyen N."/>
            <person name="Okwuonu G."/>
            <person name="Ongeri F."/>
            <person name="Pham C."/>
            <person name="Simmons D."/>
            <person name="Wilczek-Boney K."/>
            <person name="Hale W."/>
            <person name="Jakkamsetti A."/>
            <person name="Pham P."/>
            <person name="Ruth R."/>
            <person name="San Lucas F."/>
            <person name="Warren J."/>
            <person name="Zhang J."/>
            <person name="Zhao Z."/>
            <person name="Zhou C."/>
            <person name="Zhu D."/>
            <person name="Lee S."/>
            <person name="Bess C."/>
            <person name="Blankenburg K."/>
            <person name="Forbes L."/>
            <person name="Fu Q."/>
            <person name="Gubbala S."/>
            <person name="Hirani K."/>
            <person name="Jayaseelan J.C."/>
            <person name="Lara F."/>
            <person name="Munidasa M."/>
            <person name="Palculict T."/>
            <person name="Patil S."/>
            <person name="Pu L.-L."/>
            <person name="Saada N."/>
            <person name="Tang L."/>
            <person name="Weissenberger G."/>
            <person name="Zhu Y."/>
            <person name="Hemphill L."/>
            <person name="Shang Y."/>
            <person name="Youmans B."/>
            <person name="Ayvaz T."/>
            <person name="Ross M."/>
            <person name="Santibanez J."/>
            <person name="Aqrawi P."/>
            <person name="Gross S."/>
            <person name="Joshi V."/>
            <person name="Fowler G."/>
            <person name="Nazareth L."/>
            <person name="Reid J."/>
            <person name="Worley K."/>
            <person name="Petrosino J."/>
            <person name="Highlander S."/>
            <person name="Gibbs R."/>
        </authorList>
    </citation>
    <scope>NUCLEOTIDE SEQUENCE [LARGE SCALE GENOMIC DNA]</scope>
    <source>
        <strain evidence="3">ATCC 33030</strain>
    </source>
</reference>
<dbReference type="Gene3D" id="1.10.150.80">
    <property type="entry name" value="HRDC domain"/>
    <property type="match status" value="2"/>
</dbReference>
<dbReference type="CDD" id="cd06142">
    <property type="entry name" value="RNaseD_exo"/>
    <property type="match status" value="1"/>
</dbReference>
<dbReference type="GO" id="GO:0008408">
    <property type="term" value="F:3'-5' exonuclease activity"/>
    <property type="evidence" value="ECO:0007669"/>
    <property type="project" value="InterPro"/>
</dbReference>
<keyword evidence="3" id="KW-0269">Exonuclease</keyword>
<dbReference type="GO" id="GO:0000166">
    <property type="term" value="F:nucleotide binding"/>
    <property type="evidence" value="ECO:0007669"/>
    <property type="project" value="InterPro"/>
</dbReference>
<comment type="caution">
    <text evidence="3">The sequence shown here is derived from an EMBL/GenBank/DDBJ whole genome shotgun (WGS) entry which is preliminary data.</text>
</comment>
<organism evidence="3 4">
    <name type="scientific">Corynebacterium genitalium ATCC 33030</name>
    <dbReference type="NCBI Taxonomy" id="585529"/>
    <lineage>
        <taxon>Bacteria</taxon>
        <taxon>Bacillati</taxon>
        <taxon>Actinomycetota</taxon>
        <taxon>Actinomycetes</taxon>
        <taxon>Mycobacteriales</taxon>
        <taxon>Corynebacteriaceae</taxon>
        <taxon>Corynebacterium</taxon>
    </lineage>
</organism>
<dbReference type="EMBL" id="ACLJ02000003">
    <property type="protein sequence ID" value="EFK53809.1"/>
    <property type="molecule type" value="Genomic_DNA"/>
</dbReference>
<dbReference type="GO" id="GO:0006139">
    <property type="term" value="P:nucleobase-containing compound metabolic process"/>
    <property type="evidence" value="ECO:0007669"/>
    <property type="project" value="InterPro"/>
</dbReference>
<accession>D7WCC8</accession>
<dbReference type="InterPro" id="IPR041605">
    <property type="entry name" value="Exo_C"/>
</dbReference>
<dbReference type="PROSITE" id="PS50967">
    <property type="entry name" value="HRDC"/>
    <property type="match status" value="1"/>
</dbReference>
<dbReference type="eggNOG" id="COG0349">
    <property type="taxonomic scope" value="Bacteria"/>
</dbReference>
<dbReference type="PANTHER" id="PTHR47649">
    <property type="entry name" value="RIBONUCLEASE D"/>
    <property type="match status" value="1"/>
</dbReference>
<name>D7WCC8_9CORY</name>
<gene>
    <name evidence="3" type="ORF">HMPREF0291_11466</name>
</gene>
<keyword evidence="3" id="KW-0540">Nuclease</keyword>
<dbReference type="EC" id="3.6.1.-" evidence="3"/>
<dbReference type="STRING" id="585529.HMPREF0291_11466"/>
<feature type="domain" description="HRDC" evidence="2">
    <location>
        <begin position="211"/>
        <end position="290"/>
    </location>
</feature>
<dbReference type="InterPro" id="IPR012337">
    <property type="entry name" value="RNaseH-like_sf"/>
</dbReference>
<dbReference type="Gene3D" id="3.30.420.10">
    <property type="entry name" value="Ribonuclease H-like superfamily/Ribonuclease H"/>
    <property type="match status" value="1"/>
</dbReference>
<dbReference type="Pfam" id="PF01612">
    <property type="entry name" value="DNA_pol_A_exo1"/>
    <property type="match status" value="1"/>
</dbReference>
<dbReference type="InterPro" id="IPR036397">
    <property type="entry name" value="RNaseH_sf"/>
</dbReference>
<dbReference type="GO" id="GO:0003676">
    <property type="term" value="F:nucleic acid binding"/>
    <property type="evidence" value="ECO:0007669"/>
    <property type="project" value="InterPro"/>
</dbReference>
<dbReference type="InterPro" id="IPR010997">
    <property type="entry name" value="HRDC-like_sf"/>
</dbReference>
<evidence type="ECO:0000313" key="4">
    <source>
        <dbReference type="Proteomes" id="UP000004208"/>
    </source>
</evidence>
<evidence type="ECO:0000313" key="3">
    <source>
        <dbReference type="EMBL" id="EFK53809.1"/>
    </source>
</evidence>
<dbReference type="InterPro" id="IPR051086">
    <property type="entry name" value="RNase_D-like"/>
</dbReference>
<dbReference type="Proteomes" id="UP000004208">
    <property type="component" value="Unassembled WGS sequence"/>
</dbReference>
<sequence>MHYELVHTPDGFARAAKQLAAGHGPFAVDTERASAYRYDDRAFLIQIHRRGAGTFLFQPEGLREELTSALAPAVNGEDWIIHAAPEDLPSLAELGLHPGTLFDTALAGRIAGFEKPNLAAMVAEFCGVELEKGHGREDWSLPTLPREWLDYAALDVIYLPDLAEAQAELLGGLGKLDYAEQEFAHIVDTFAEWTAPTLTWEGLKGVNNLPSALSRAIARAVWEQRNADALRRDISPSHILPSKLIIAIAKEQPRSPADLAAMKGFPARRTGASHKWFRVLRGVYQSDPATWPDKPRNNEGTPGKSAWQRHHPESWDYLQTMRSAIAEAADDMDLPAEVLLTPAVLRETAWALSQGTVSWDTHAVAGLLAEQGARPWQVANTADLFAANRPGEEV</sequence>
<dbReference type="InterPro" id="IPR044876">
    <property type="entry name" value="HRDC_dom_sf"/>
</dbReference>
<keyword evidence="3" id="KW-0378">Hydrolase</keyword>
<dbReference type="InterPro" id="IPR002121">
    <property type="entry name" value="HRDC_dom"/>
</dbReference>
<dbReference type="RefSeq" id="WP_005289878.1">
    <property type="nucleotide sequence ID" value="NZ_CM000961.1"/>
</dbReference>
<evidence type="ECO:0000259" key="2">
    <source>
        <dbReference type="PROSITE" id="PS50967"/>
    </source>
</evidence>
<dbReference type="Pfam" id="PF00570">
    <property type="entry name" value="HRDC"/>
    <property type="match status" value="1"/>
</dbReference>
<dbReference type="AlphaFoldDB" id="D7WCC8"/>
<dbReference type="OrthoDB" id="144122at2"/>
<keyword evidence="4" id="KW-1185">Reference proteome</keyword>
<dbReference type="SMART" id="SM00474">
    <property type="entry name" value="35EXOc"/>
    <property type="match status" value="1"/>
</dbReference>
<dbReference type="HOGENOM" id="CLU_042387_3_0_11"/>
<dbReference type="InterPro" id="IPR002562">
    <property type="entry name" value="3'-5'_exonuclease_dom"/>
</dbReference>
<dbReference type="SUPFAM" id="SSF47819">
    <property type="entry name" value="HRDC-like"/>
    <property type="match status" value="1"/>
</dbReference>
<dbReference type="SUPFAM" id="SSF53098">
    <property type="entry name" value="Ribonuclease H-like"/>
    <property type="match status" value="1"/>
</dbReference>